<keyword evidence="7" id="KW-1185">Reference proteome</keyword>
<keyword evidence="4" id="KW-0812">Transmembrane</keyword>
<feature type="domain" description="CUB" evidence="5">
    <location>
        <begin position="189"/>
        <end position="291"/>
    </location>
</feature>
<evidence type="ECO:0000256" key="4">
    <source>
        <dbReference type="SAM" id="Phobius"/>
    </source>
</evidence>
<organism evidence="6 7">
    <name type="scientific">Octopus vulgaris</name>
    <name type="common">Common octopus</name>
    <dbReference type="NCBI Taxonomy" id="6645"/>
    <lineage>
        <taxon>Eukaryota</taxon>
        <taxon>Metazoa</taxon>
        <taxon>Spiralia</taxon>
        <taxon>Lophotrochozoa</taxon>
        <taxon>Mollusca</taxon>
        <taxon>Cephalopoda</taxon>
        <taxon>Coleoidea</taxon>
        <taxon>Octopodiformes</taxon>
        <taxon>Octopoda</taxon>
        <taxon>Incirrata</taxon>
        <taxon>Octopodidae</taxon>
        <taxon>Octopus</taxon>
    </lineage>
</organism>
<evidence type="ECO:0000313" key="6">
    <source>
        <dbReference type="EMBL" id="CAI9725983.1"/>
    </source>
</evidence>
<dbReference type="SMART" id="SM00042">
    <property type="entry name" value="CUB"/>
    <property type="match status" value="8"/>
</dbReference>
<dbReference type="SUPFAM" id="SSF49854">
    <property type="entry name" value="Spermadhesin, CUB domain"/>
    <property type="match status" value="8"/>
</dbReference>
<keyword evidence="1" id="KW-0677">Repeat</keyword>
<name>A0AA36B2A5_OCTVU</name>
<keyword evidence="2" id="KW-1015">Disulfide bond</keyword>
<dbReference type="Gene3D" id="2.60.120.290">
    <property type="entry name" value="Spermadhesin, CUB domain"/>
    <property type="match status" value="8"/>
</dbReference>
<feature type="domain" description="CUB" evidence="5">
    <location>
        <begin position="663"/>
        <end position="777"/>
    </location>
</feature>
<feature type="domain" description="CUB" evidence="5">
    <location>
        <begin position="50"/>
        <end position="166"/>
    </location>
</feature>
<dbReference type="Proteomes" id="UP001162480">
    <property type="component" value="Chromosome 7"/>
</dbReference>
<feature type="domain" description="CUB" evidence="5">
    <location>
        <begin position="908"/>
        <end position="1023"/>
    </location>
</feature>
<dbReference type="Pfam" id="PF00431">
    <property type="entry name" value="CUB"/>
    <property type="match status" value="8"/>
</dbReference>
<feature type="domain" description="CUB" evidence="5">
    <location>
        <begin position="543"/>
        <end position="657"/>
    </location>
</feature>
<dbReference type="PROSITE" id="PS01180">
    <property type="entry name" value="CUB"/>
    <property type="match status" value="8"/>
</dbReference>
<proteinExistence type="predicted"/>
<gene>
    <name evidence="6" type="ORF">OCTVUL_1B017530</name>
</gene>
<dbReference type="PANTHER" id="PTHR24251">
    <property type="entry name" value="OVOCHYMASE-RELATED"/>
    <property type="match status" value="1"/>
</dbReference>
<evidence type="ECO:0000256" key="1">
    <source>
        <dbReference type="ARBA" id="ARBA00022737"/>
    </source>
</evidence>
<protein>
    <recommendedName>
        <fullName evidence="5">CUB domain-containing protein</fullName>
    </recommendedName>
</protein>
<feature type="domain" description="CUB" evidence="5">
    <location>
        <begin position="297"/>
        <end position="414"/>
    </location>
</feature>
<dbReference type="CDD" id="cd00041">
    <property type="entry name" value="CUB"/>
    <property type="match status" value="8"/>
</dbReference>
<sequence>MQEVVKEPKIKKRVDTFYKLQTEATMLCSSFIFWIVLSILHTQAFGEEDCEWTNSTTSGYKYIQFPAQPNTNYKNNQTCSWQIFSGGKDLAIEIEWTRIDIALSDGCSEDYVQVYNGLNRENGELVDHRCGQSVRIRNIVGRYAFIYFHSNHENTGKGFEFRYRVVKRDPDPKMKHISLTAHPYQWQEFTSPYYPKPYYGSDTDRHWLISADDPREVVHIKFLDFDIEETPNCTADSIRIYDGQNENSSLIGIYCGQDFPEVKSSGRKIYVSFYADDKGDNVGFKAQYLSAKVGSECSGLTVLKAIRNKKNYLISPDYPHFYSSNLSCSWLITSTTVNRPIYLDVVDSDIEYSQSCMKDYVEIYLGPSRSSPIFSRWCGGTRRKFYTHSPNLFIHFHTDGYFTGRGFQLSYYLIQADTVCEKPIYITVLKNIWHTLTSPYYPMVYEGNVTCTWIIEAQNPVHFVELQVDDSEIEESVECVYDSLSIYDGNESNSSLIKRWCGTEKPNILSSQSVIRIEFHTDVSYEYRGFKFRLRSVDPRSICGPISLVAVKSEVKYLTSPTITTPHYRAMSCYWLIGTLSKDHIIKVSIIVSSFNSAEGCENSYLKAYDGSSDQSHLIGHTCGNSTPTYISTGNQMLLTLKSTNVINGFFLSFTALTKSYECTNVLLESKREKSYFASPDFSASLKSTNSCSWIVYTQVPGDKVRLELVFTDIMSDDNCKDTYVDVYDGPNDHGLLLKKFCGRETPSLKSTGSHLFVRLTGHIKHATRFTAVHYSEPKENNCPALKLFHAKRTTQFFNVTPFSFPDDGRTCKWFISNGGGNDTILLQFLFTDMGEENEDCQSKYIAVYEGSPNSRTLLKKFCNDENPIFQTETKSFHVMFYSAHPIVDVSFVAKYELLSPTLELYNDSYMVADDEKQYFTSPDFFNQTDIPMNIQWIVMAKEMNDVIVLELAYSGMPQSYNCREAALRVYDNVSDIETDNMIGQFCGPKTVSIVSSTNRMLIWYSANWSAHSRGFMAVYYSKQKGTKIPQQSLDRTPIICIILIVAVIICIIYVFNWYWQCCRHNKINRLHTWRTSRKNYHKFDNDNIEE</sequence>
<feature type="domain" description="CUB" evidence="5">
    <location>
        <begin position="783"/>
        <end position="899"/>
    </location>
</feature>
<keyword evidence="4" id="KW-0472">Membrane</keyword>
<dbReference type="EMBL" id="OX597820">
    <property type="protein sequence ID" value="CAI9725983.1"/>
    <property type="molecule type" value="Genomic_DNA"/>
</dbReference>
<feature type="transmembrane region" description="Helical" evidence="4">
    <location>
        <begin position="1037"/>
        <end position="1060"/>
    </location>
</feature>
<dbReference type="FunFam" id="2.60.120.290:FF:000005">
    <property type="entry name" value="Procollagen C-endopeptidase enhancer 1"/>
    <property type="match status" value="3"/>
</dbReference>
<evidence type="ECO:0000256" key="3">
    <source>
        <dbReference type="PROSITE-ProRule" id="PRU00059"/>
    </source>
</evidence>
<dbReference type="InterPro" id="IPR000859">
    <property type="entry name" value="CUB_dom"/>
</dbReference>
<accession>A0AA36B2A5</accession>
<evidence type="ECO:0000259" key="5">
    <source>
        <dbReference type="PROSITE" id="PS01180"/>
    </source>
</evidence>
<feature type="domain" description="CUB" evidence="5">
    <location>
        <begin position="420"/>
        <end position="537"/>
    </location>
</feature>
<evidence type="ECO:0000256" key="2">
    <source>
        <dbReference type="ARBA" id="ARBA00023157"/>
    </source>
</evidence>
<dbReference type="PANTHER" id="PTHR24251:SF30">
    <property type="entry name" value="MEMBRANE FRIZZLED-RELATED PROTEIN"/>
    <property type="match status" value="1"/>
</dbReference>
<keyword evidence="4" id="KW-1133">Transmembrane helix</keyword>
<dbReference type="AlphaFoldDB" id="A0AA36B2A5"/>
<reference evidence="6" key="1">
    <citation type="submission" date="2023-08" db="EMBL/GenBank/DDBJ databases">
        <authorList>
            <person name="Alioto T."/>
            <person name="Alioto T."/>
            <person name="Gomez Garrido J."/>
        </authorList>
    </citation>
    <scope>NUCLEOTIDE SEQUENCE</scope>
</reference>
<dbReference type="InterPro" id="IPR035914">
    <property type="entry name" value="Sperma_CUB_dom_sf"/>
</dbReference>
<evidence type="ECO:0000313" key="7">
    <source>
        <dbReference type="Proteomes" id="UP001162480"/>
    </source>
</evidence>
<comment type="caution">
    <text evidence="3">Lacks conserved residue(s) required for the propagation of feature annotation.</text>
</comment>